<sequence length="983" mass="105347">MPRRLGVAAFVLLIGLVLAKTGAWAVDSWRIRTVLDRARQSVAHGQFREAQADLEWIQGRRPRDGEPAYLLGVCAAGLGQTDKALEAWALVPDRSPLKGTAALRRGRVAIDCGRFLVAEEALTSAIRHGGEQAIEARSLLLRLLWREARFGEVANLIEDQWRELARTGQLSTAAAIDLLSGHLALDLETFPIDEVVRELQVAAIEAPGDDRVRVGLARWALRAGRHDEAGTLLSDCGSPEHADPVIWHARLDWARATGRVNEARQALAHLPASPFTKTDLLTLRAWLAAQGNDNTAERAALDELVALDPSDLTALERLAELVHQAGDLERAARLRTTKTRLDSAKFRYQTHLKNGDLATRPLEMYQLADELGRRFERMALLTLAGRKAPADPAVRKALALPASPGPPPLASRPGQTLADLLAANLVTKKGEERPKPPGPTPLVPRFIDAAESVSLRFAFDNGATSICQLPEVMSGGVGLLDVNGDGYLDVLALQGGSFPPRSNQRHGGDRLFLNRSNGTFEDITDRSGLSVPSEKPQGYSHGVAVGDYDGDGHADLFITRWRGYALYRNRGDGRFDDVTEQAGLGGDRDWPTSAAFADLDGDGDLDLYVCHYLKWDAEHPRLCPNAAGTGYLSCDPRHFKALPDHLFRNDNGRFVDVTQEAVPADIDGRGLGVVVADLDGDGRVDLFVANDGTANYLLRNLGGFRFEEVALTAGVACNAGGSFQAGMGTAVGDLDGDGNPDLFVTNFYGESTTYFSNLGQGLFADRTAAIGLAAPSRSVLGFGVALFDANNDGFPDLVTANGHVNDSRPAFPFAMPTQLLLGDRSGRLTEVTGTAGAGWSVPRIGRGLATGDLDNDGRIDVVVIDQAGPLAVFQNRTEKAGHFLTLGLSGAPSNGDSVGAVVTVKAGGRAHHAWRVGGGSYLSASDSRLHFGLNASTHADEVVVRWPSGRLDRHQNLTADSGYLLREGSLSPQPLPGFSPAVR</sequence>
<dbReference type="Gene3D" id="2.130.10.130">
    <property type="entry name" value="Integrin alpha, N-terminal"/>
    <property type="match status" value="3"/>
</dbReference>
<dbReference type="AlphaFoldDB" id="L0DPF8"/>
<evidence type="ECO:0000259" key="2">
    <source>
        <dbReference type="Pfam" id="PF07593"/>
    </source>
</evidence>
<dbReference type="Gene3D" id="1.25.40.10">
    <property type="entry name" value="Tetratricopeptide repeat domain"/>
    <property type="match status" value="1"/>
</dbReference>
<dbReference type="Pfam" id="PF13517">
    <property type="entry name" value="FG-GAP_3"/>
    <property type="match status" value="2"/>
</dbReference>
<dbReference type="KEGG" id="saci:Sinac_7206"/>
<dbReference type="HOGENOM" id="CLU_301080_0_0_0"/>
<dbReference type="eggNOG" id="COG0457">
    <property type="taxonomic scope" value="Bacteria"/>
</dbReference>
<evidence type="ECO:0000313" key="3">
    <source>
        <dbReference type="EMBL" id="AGA31254.1"/>
    </source>
</evidence>
<dbReference type="OrthoDB" id="5287961at2"/>
<proteinExistence type="predicted"/>
<keyword evidence="4" id="KW-1185">Reference proteome</keyword>
<name>L0DPF8_SINAD</name>
<dbReference type="PANTHER" id="PTHR16026">
    <property type="entry name" value="CARTILAGE ACIDIC PROTEIN 1"/>
    <property type="match status" value="1"/>
</dbReference>
<evidence type="ECO:0000313" key="4">
    <source>
        <dbReference type="Proteomes" id="UP000010798"/>
    </source>
</evidence>
<protein>
    <submittedName>
        <fullName evidence="3">Thioredoxin domain-containing protein</fullName>
    </submittedName>
</protein>
<dbReference type="EMBL" id="CP003364">
    <property type="protein sequence ID" value="AGA31254.1"/>
    <property type="molecule type" value="Genomic_DNA"/>
</dbReference>
<dbReference type="PANTHER" id="PTHR16026:SF0">
    <property type="entry name" value="CARTILAGE ACIDIC PROTEIN 1"/>
    <property type="match status" value="1"/>
</dbReference>
<dbReference type="RefSeq" id="WP_015250325.1">
    <property type="nucleotide sequence ID" value="NC_019892.1"/>
</dbReference>
<dbReference type="Proteomes" id="UP000010798">
    <property type="component" value="Chromosome"/>
</dbReference>
<gene>
    <name evidence="3" type="ordered locus">Sinac_7206</name>
</gene>
<dbReference type="InterPro" id="IPR011990">
    <property type="entry name" value="TPR-like_helical_dom_sf"/>
</dbReference>
<dbReference type="Pfam" id="PF07593">
    <property type="entry name" value="UnbV_ASPIC"/>
    <property type="match status" value="1"/>
</dbReference>
<accession>L0DPF8</accession>
<dbReference type="InterPro" id="IPR013517">
    <property type="entry name" value="FG-GAP"/>
</dbReference>
<dbReference type="STRING" id="886293.Sinac_7206"/>
<dbReference type="SUPFAM" id="SSF69318">
    <property type="entry name" value="Integrin alpha N-terminal domain"/>
    <property type="match status" value="1"/>
</dbReference>
<dbReference type="InterPro" id="IPR028994">
    <property type="entry name" value="Integrin_alpha_N"/>
</dbReference>
<keyword evidence="1" id="KW-0732">Signal</keyword>
<evidence type="ECO:0000256" key="1">
    <source>
        <dbReference type="ARBA" id="ARBA00022729"/>
    </source>
</evidence>
<organism evidence="3 4">
    <name type="scientific">Singulisphaera acidiphila (strain ATCC BAA-1392 / DSM 18658 / VKM B-2454 / MOB10)</name>
    <dbReference type="NCBI Taxonomy" id="886293"/>
    <lineage>
        <taxon>Bacteria</taxon>
        <taxon>Pseudomonadati</taxon>
        <taxon>Planctomycetota</taxon>
        <taxon>Planctomycetia</taxon>
        <taxon>Isosphaerales</taxon>
        <taxon>Isosphaeraceae</taxon>
        <taxon>Singulisphaera</taxon>
    </lineage>
</organism>
<dbReference type="SUPFAM" id="SSF48452">
    <property type="entry name" value="TPR-like"/>
    <property type="match status" value="2"/>
</dbReference>
<feature type="domain" description="ASPIC/UnbV" evidence="2">
    <location>
        <begin position="898"/>
        <end position="961"/>
    </location>
</feature>
<reference evidence="3 4" key="1">
    <citation type="submission" date="2012-02" db="EMBL/GenBank/DDBJ databases">
        <title>Complete sequence of chromosome of Singulisphaera acidiphila DSM 18658.</title>
        <authorList>
            <consortium name="US DOE Joint Genome Institute (JGI-PGF)"/>
            <person name="Lucas S."/>
            <person name="Copeland A."/>
            <person name="Lapidus A."/>
            <person name="Glavina del Rio T."/>
            <person name="Dalin E."/>
            <person name="Tice H."/>
            <person name="Bruce D."/>
            <person name="Goodwin L."/>
            <person name="Pitluck S."/>
            <person name="Peters L."/>
            <person name="Ovchinnikova G."/>
            <person name="Chertkov O."/>
            <person name="Kyrpides N."/>
            <person name="Mavromatis K."/>
            <person name="Ivanova N."/>
            <person name="Brettin T."/>
            <person name="Detter J.C."/>
            <person name="Han C."/>
            <person name="Larimer F."/>
            <person name="Land M."/>
            <person name="Hauser L."/>
            <person name="Markowitz V."/>
            <person name="Cheng J.-F."/>
            <person name="Hugenholtz P."/>
            <person name="Woyke T."/>
            <person name="Wu D."/>
            <person name="Tindall B."/>
            <person name="Pomrenke H."/>
            <person name="Brambilla E."/>
            <person name="Klenk H.-P."/>
            <person name="Eisen J.A."/>
        </authorList>
    </citation>
    <scope>NUCLEOTIDE SEQUENCE [LARGE SCALE GENOMIC DNA]</scope>
    <source>
        <strain evidence="4">ATCC BAA-1392 / DSM 18658 / VKM B-2454 / MOB10</strain>
    </source>
</reference>
<dbReference type="InterPro" id="IPR027039">
    <property type="entry name" value="Crtac1"/>
</dbReference>
<dbReference type="InterPro" id="IPR011519">
    <property type="entry name" value="UnbV_ASPIC"/>
</dbReference>